<dbReference type="PROSITE" id="PS50011">
    <property type="entry name" value="PROTEIN_KINASE_DOM"/>
    <property type="match status" value="1"/>
</dbReference>
<dbReference type="AlphaFoldDB" id="A0ABD3MB51"/>
<feature type="compositionally biased region" description="Polar residues" evidence="1">
    <location>
        <begin position="787"/>
        <end position="822"/>
    </location>
</feature>
<organism evidence="3 4">
    <name type="scientific">Discostella pseudostelligera</name>
    <dbReference type="NCBI Taxonomy" id="259834"/>
    <lineage>
        <taxon>Eukaryota</taxon>
        <taxon>Sar</taxon>
        <taxon>Stramenopiles</taxon>
        <taxon>Ochrophyta</taxon>
        <taxon>Bacillariophyta</taxon>
        <taxon>Coscinodiscophyceae</taxon>
        <taxon>Thalassiosirophycidae</taxon>
        <taxon>Stephanodiscales</taxon>
        <taxon>Stephanodiscaceae</taxon>
        <taxon>Discostella</taxon>
    </lineage>
</organism>
<dbReference type="InterPro" id="IPR000719">
    <property type="entry name" value="Prot_kinase_dom"/>
</dbReference>
<feature type="region of interest" description="Disordered" evidence="1">
    <location>
        <begin position="20"/>
        <end position="54"/>
    </location>
</feature>
<feature type="compositionally biased region" description="Low complexity" evidence="1">
    <location>
        <begin position="723"/>
        <end position="734"/>
    </location>
</feature>
<dbReference type="InterPro" id="IPR051177">
    <property type="entry name" value="CIK-Related_Protein"/>
</dbReference>
<evidence type="ECO:0000313" key="3">
    <source>
        <dbReference type="EMBL" id="KAL3760832.1"/>
    </source>
</evidence>
<gene>
    <name evidence="3" type="ORF">ACHAWU_007898</name>
</gene>
<dbReference type="Gene3D" id="1.10.510.10">
    <property type="entry name" value="Transferase(Phosphotransferase) domain 1"/>
    <property type="match status" value="1"/>
</dbReference>
<dbReference type="SUPFAM" id="SSF56112">
    <property type="entry name" value="Protein kinase-like (PK-like)"/>
    <property type="match status" value="1"/>
</dbReference>
<dbReference type="SUPFAM" id="SSF48371">
    <property type="entry name" value="ARM repeat"/>
    <property type="match status" value="1"/>
</dbReference>
<proteinExistence type="predicted"/>
<dbReference type="InterPro" id="IPR011989">
    <property type="entry name" value="ARM-like"/>
</dbReference>
<evidence type="ECO:0000259" key="2">
    <source>
        <dbReference type="PROSITE" id="PS50011"/>
    </source>
</evidence>
<feature type="region of interest" description="Disordered" evidence="1">
    <location>
        <begin position="672"/>
        <end position="838"/>
    </location>
</feature>
<accession>A0ABD3MB51</accession>
<dbReference type="Gene3D" id="3.30.200.20">
    <property type="entry name" value="Phosphorylase Kinase, domain 1"/>
    <property type="match status" value="1"/>
</dbReference>
<evidence type="ECO:0000313" key="4">
    <source>
        <dbReference type="Proteomes" id="UP001530293"/>
    </source>
</evidence>
<protein>
    <recommendedName>
        <fullName evidence="2">Protein kinase domain-containing protein</fullName>
    </recommendedName>
</protein>
<name>A0ABD3MB51_9STRA</name>
<keyword evidence="4" id="KW-1185">Reference proteome</keyword>
<reference evidence="3 4" key="1">
    <citation type="submission" date="2024-10" db="EMBL/GenBank/DDBJ databases">
        <title>Updated reference genomes for cyclostephanoid diatoms.</title>
        <authorList>
            <person name="Roberts W.R."/>
            <person name="Alverson A.J."/>
        </authorList>
    </citation>
    <scope>NUCLEOTIDE SEQUENCE [LARGE SCALE GENOMIC DNA]</scope>
    <source>
        <strain evidence="3 4">AJA232-27</strain>
    </source>
</reference>
<dbReference type="PANTHER" id="PTHR12984:SF3">
    <property type="entry name" value="N-TERMINAL KINASE-LIKE PROTEIN"/>
    <property type="match status" value="1"/>
</dbReference>
<sequence length="851" mass="91150">MTSWLGSLWGGSASSSLPFNIKSEPTSPSSRQGSHGWAIHSATRKSSGDGSGQEVTAFQASKVELAKTPLQRHRGVGSIADARYTDTSNLTQLIPALHHFHRIKRLIHPRILRAHATLDTDYPDESKPAPYGLDALDKCATTGTLIIVTESVIPLDEWLDNLNPHTTSPTANAAAISWGIYNLVEALDFLHTQAKLAHGMICPDAVFVTPAGDFKLGGFDLITPIGIEDGGGGPTPHFRKYESHICPSDYRSPERLGQRYDVLQQSAPVHAMDCYSLAVLIEYIYSHPNAGTSGQVPTPLKKAILRMKNDAPKLRPRLAPLLKCPVFDNPHVKAEIFLDEVMSKPVEEKIMFLQSLPDVLNRGILNQNVAIYKILPLLVMGLHASGGNEAAMTQDVNRREVLAIVPLLFQIAESYLAKSPELFQRHITPLVPLLFGINDRGVRGVVLQKISLLEGHLDKAAINSSVFEPMCSGFTDSSAPLRELTLKSTIVLVPKLNHANIEKLVRYLIRLQSDPEASIRTNTVIFIGKIAPNLTEMSRQKLILPAFMRSMKDPFTPCRLSALRAIITCQEYFTQKDMADKVLPAVAPHTLDAANDVRKEAFNVVEIILVGLRAESQKMAKDEAERISAATCGMSALGEDGATGGGVGGIPAPSSSGYLSGLSTWMTTTATTAAQPAETTPRPTVAGKTLSVGENGLSMPSSPKPGPAAPKFSSLSLSDAQIGGASSSYSHAHGTSGGWSDDDDIGISSSPTKGKVGGGWDDDDDLGSPGKKLDDDSDFFASFGSSPTPAASSRSIGASRLPSSSHRTGLSLTSKAAPQMQATGMKIKKPAKPAVQKISGTDILDDGWDDF</sequence>
<feature type="compositionally biased region" description="Polar residues" evidence="1">
    <location>
        <begin position="23"/>
        <end position="33"/>
    </location>
</feature>
<dbReference type="EMBL" id="JALLBG020000171">
    <property type="protein sequence ID" value="KAL3760832.1"/>
    <property type="molecule type" value="Genomic_DNA"/>
</dbReference>
<evidence type="ECO:0000256" key="1">
    <source>
        <dbReference type="SAM" id="MobiDB-lite"/>
    </source>
</evidence>
<dbReference type="InterPro" id="IPR011009">
    <property type="entry name" value="Kinase-like_dom_sf"/>
</dbReference>
<dbReference type="InterPro" id="IPR016024">
    <property type="entry name" value="ARM-type_fold"/>
</dbReference>
<feature type="domain" description="Protein kinase" evidence="2">
    <location>
        <begin position="43"/>
        <end position="365"/>
    </location>
</feature>
<dbReference type="PANTHER" id="PTHR12984">
    <property type="entry name" value="SCY1-RELATED S/T PROTEIN KINASE-LIKE"/>
    <property type="match status" value="1"/>
</dbReference>
<dbReference type="Gene3D" id="1.25.10.10">
    <property type="entry name" value="Leucine-rich Repeat Variant"/>
    <property type="match status" value="1"/>
</dbReference>
<dbReference type="Proteomes" id="UP001530293">
    <property type="component" value="Unassembled WGS sequence"/>
</dbReference>
<feature type="compositionally biased region" description="Low complexity" evidence="1">
    <location>
        <begin position="672"/>
        <end position="684"/>
    </location>
</feature>
<comment type="caution">
    <text evidence="3">The sequence shown here is derived from an EMBL/GenBank/DDBJ whole genome shotgun (WGS) entry which is preliminary data.</text>
</comment>